<name>A0ABW1IUV4_9BACL</name>
<evidence type="ECO:0000256" key="1">
    <source>
        <dbReference type="ARBA" id="ARBA00022801"/>
    </source>
</evidence>
<dbReference type="PANTHER" id="PTHR46470">
    <property type="entry name" value="N-ACYLNEURAMINATE-9-PHOSPHATASE"/>
    <property type="match status" value="1"/>
</dbReference>
<sequence>MIRKFIPSLKVQTVFDIPMEELFRQGYKAVITDLDNTLVGAKDPLATPKLLSWLKELESAEFKVLIVSNNNETRVATFANPLGLPFIHSARKPRLSAFRHALSILGSSPKETIMIGDQLMTDVFGGNRMGLYTVLVDPVSMADEGFGTRINRRLEKFVRARLRKKGLHWEEKQ</sequence>
<comment type="caution">
    <text evidence="3">The sequence shown here is derived from an EMBL/GenBank/DDBJ whole genome shotgun (WGS) entry which is preliminary data.</text>
</comment>
<organism evidence="3 4">
    <name type="scientific">Marinicrinis lubricantis</name>
    <dbReference type="NCBI Taxonomy" id="2086470"/>
    <lineage>
        <taxon>Bacteria</taxon>
        <taxon>Bacillati</taxon>
        <taxon>Bacillota</taxon>
        <taxon>Bacilli</taxon>
        <taxon>Bacillales</taxon>
        <taxon>Paenibacillaceae</taxon>
    </lineage>
</organism>
<dbReference type="Pfam" id="PF09419">
    <property type="entry name" value="PGP_phosphatase"/>
    <property type="match status" value="1"/>
</dbReference>
<dbReference type="InterPro" id="IPR027706">
    <property type="entry name" value="PGP_Pase"/>
</dbReference>
<reference evidence="4" key="1">
    <citation type="journal article" date="2019" name="Int. J. Syst. Evol. Microbiol.">
        <title>The Global Catalogue of Microorganisms (GCM) 10K type strain sequencing project: providing services to taxonomists for standard genome sequencing and annotation.</title>
        <authorList>
            <consortium name="The Broad Institute Genomics Platform"/>
            <consortium name="The Broad Institute Genome Sequencing Center for Infectious Disease"/>
            <person name="Wu L."/>
            <person name="Ma J."/>
        </authorList>
    </citation>
    <scope>NUCLEOTIDE SEQUENCE [LARGE SCALE GENOMIC DNA]</scope>
    <source>
        <strain evidence="4">CCM 8749</strain>
    </source>
</reference>
<dbReference type="InterPro" id="IPR010021">
    <property type="entry name" value="PGPP1/Gep4"/>
</dbReference>
<dbReference type="PANTHER" id="PTHR46470:SF3">
    <property type="entry name" value="N-ACYLNEURAMINATE-9-PHOSPHATASE"/>
    <property type="match status" value="1"/>
</dbReference>
<proteinExistence type="predicted"/>
<accession>A0ABW1IUV4</accession>
<gene>
    <name evidence="3" type="ORF">ACFPXP_21080</name>
</gene>
<dbReference type="InterPro" id="IPR023214">
    <property type="entry name" value="HAD_sf"/>
</dbReference>
<evidence type="ECO:0000256" key="2">
    <source>
        <dbReference type="ARBA" id="ARBA00022842"/>
    </source>
</evidence>
<keyword evidence="1" id="KW-0378">Hydrolase</keyword>
<dbReference type="InterPro" id="IPR006549">
    <property type="entry name" value="HAD-SF_hydro_IIIA"/>
</dbReference>
<keyword evidence="2" id="KW-0460">Magnesium</keyword>
<dbReference type="Gene3D" id="3.40.50.1000">
    <property type="entry name" value="HAD superfamily/HAD-like"/>
    <property type="match status" value="1"/>
</dbReference>
<dbReference type="RefSeq" id="WP_379896427.1">
    <property type="nucleotide sequence ID" value="NZ_CBCSCT010000007.1"/>
</dbReference>
<dbReference type="SUPFAM" id="SSF56784">
    <property type="entry name" value="HAD-like"/>
    <property type="match status" value="1"/>
</dbReference>
<evidence type="ECO:0000313" key="3">
    <source>
        <dbReference type="EMBL" id="MFC5988905.1"/>
    </source>
</evidence>
<dbReference type="EMBL" id="JBHSQV010000185">
    <property type="protein sequence ID" value="MFC5988905.1"/>
    <property type="molecule type" value="Genomic_DNA"/>
</dbReference>
<dbReference type="InterPro" id="IPR036412">
    <property type="entry name" value="HAD-like_sf"/>
</dbReference>
<keyword evidence="4" id="KW-1185">Reference proteome</keyword>
<protein>
    <submittedName>
        <fullName evidence="3">YqeG family HAD IIIA-type phosphatase</fullName>
    </submittedName>
</protein>
<dbReference type="NCBIfam" id="TIGR01668">
    <property type="entry name" value="YqeG_hyp_ppase"/>
    <property type="match status" value="1"/>
</dbReference>
<dbReference type="Proteomes" id="UP001596250">
    <property type="component" value="Unassembled WGS sequence"/>
</dbReference>
<dbReference type="CDD" id="cd16416">
    <property type="entry name" value="HAD_BsYqeG-like"/>
    <property type="match status" value="1"/>
</dbReference>
<evidence type="ECO:0000313" key="4">
    <source>
        <dbReference type="Proteomes" id="UP001596250"/>
    </source>
</evidence>
<dbReference type="InterPro" id="IPR051400">
    <property type="entry name" value="HAD-like_hydrolase"/>
</dbReference>
<dbReference type="NCBIfam" id="TIGR01662">
    <property type="entry name" value="HAD-SF-IIIA"/>
    <property type="match status" value="1"/>
</dbReference>